<sequence>MNETGAAAAAGDTAATAFVLRLGDDALVAGHRLAETEGSGLWPGTADDAAAHDAGAEAARIARSLLRLARSLLAYAGRMEEQLTGVLRTEEDLVRNRSADQFHNLQLVELPNTDLAHTVVRQLLFSAYTLELYTALTASTDETLADIARTAVRELPFHRDHAVRWALRLGAGDDDRRRLGDALEEAWPCTGELFLSDEIARTAAETGFGVDPARLRPAWEAVVDGALREARLSRPGPVPVAESAAMCGRAGVHPEPFDRTLADIRRDRAPG</sequence>
<proteinExistence type="predicted"/>
<dbReference type="Proteomes" id="UP000031675">
    <property type="component" value="Unassembled WGS sequence"/>
</dbReference>
<dbReference type="NCBIfam" id="TIGR02158">
    <property type="entry name" value="PA_CoA_Oxy3"/>
    <property type="match status" value="1"/>
</dbReference>
<dbReference type="InterPro" id="IPR009078">
    <property type="entry name" value="Ferritin-like_SF"/>
</dbReference>
<organism evidence="1 2">
    <name type="scientific">Streptomonospora alba</name>
    <dbReference type="NCBI Taxonomy" id="183763"/>
    <lineage>
        <taxon>Bacteria</taxon>
        <taxon>Bacillati</taxon>
        <taxon>Actinomycetota</taxon>
        <taxon>Actinomycetes</taxon>
        <taxon>Streptosporangiales</taxon>
        <taxon>Nocardiopsidaceae</taxon>
        <taxon>Streptomonospora</taxon>
    </lineage>
</organism>
<dbReference type="GO" id="GO:0010124">
    <property type="term" value="P:phenylacetate catabolic process"/>
    <property type="evidence" value="ECO:0007669"/>
    <property type="project" value="InterPro"/>
</dbReference>
<dbReference type="Pfam" id="PF05138">
    <property type="entry name" value="PaaA_PaaC"/>
    <property type="match status" value="1"/>
</dbReference>
<comment type="caution">
    <text evidence="1">The sequence shown here is derived from an EMBL/GenBank/DDBJ whole genome shotgun (WGS) entry which is preliminary data.</text>
</comment>
<dbReference type="AlphaFoldDB" id="A0A0C2JFU9"/>
<dbReference type="RefSeq" id="WP_040274854.1">
    <property type="nucleotide sequence ID" value="NZ_JROO01000032.1"/>
</dbReference>
<evidence type="ECO:0000313" key="1">
    <source>
        <dbReference type="EMBL" id="KIH97720.1"/>
    </source>
</evidence>
<accession>A0A0C2JFU9</accession>
<dbReference type="EMBL" id="JROO01000032">
    <property type="protein sequence ID" value="KIH97720.1"/>
    <property type="molecule type" value="Genomic_DNA"/>
</dbReference>
<protein>
    <recommendedName>
        <fullName evidence="3">Phenylacetate-CoA oxygenase</fullName>
    </recommendedName>
</protein>
<dbReference type="STRING" id="183763.LP52_16795"/>
<dbReference type="PANTHER" id="PTHR30458">
    <property type="entry name" value="PHENYLACETIC ACID DEGRADATION PROTEIN PAA"/>
    <property type="match status" value="1"/>
</dbReference>
<dbReference type="GO" id="GO:0005829">
    <property type="term" value="C:cytosol"/>
    <property type="evidence" value="ECO:0007669"/>
    <property type="project" value="TreeGrafter"/>
</dbReference>
<dbReference type="InterPro" id="IPR011882">
    <property type="entry name" value="PaaC"/>
</dbReference>
<dbReference type="PANTHER" id="PTHR30458:SF0">
    <property type="entry name" value="1,2-PHENYLACETYL-COA EPOXIDASE, SUBUNIT C"/>
    <property type="match status" value="1"/>
</dbReference>
<evidence type="ECO:0008006" key="3">
    <source>
        <dbReference type="Google" id="ProtNLM"/>
    </source>
</evidence>
<dbReference type="Gene3D" id="1.20.1260.10">
    <property type="match status" value="1"/>
</dbReference>
<evidence type="ECO:0000313" key="2">
    <source>
        <dbReference type="Proteomes" id="UP000031675"/>
    </source>
</evidence>
<dbReference type="InterPro" id="IPR052703">
    <property type="entry name" value="Aromatic_CoA_ox/epox"/>
</dbReference>
<reference evidence="2" key="1">
    <citation type="journal article" date="2015" name="Chem. Biol.">
        <title>Structure, bioactivity, and resistance mechanism of streptomonomicin, an unusual lasso Peptide from an understudied halophilic actinomycete.</title>
        <authorList>
            <person name="Metelev M."/>
            <person name="Tietz J.I."/>
            <person name="Melby J.O."/>
            <person name="Blair P.M."/>
            <person name="Zhu L."/>
            <person name="Livnat I."/>
            <person name="Severinov K."/>
            <person name="Mitchell D.A."/>
        </authorList>
    </citation>
    <scope>NUCLEOTIDE SEQUENCE [LARGE SCALE GENOMIC DNA]</scope>
    <source>
        <strain evidence="2">YIM 90003</strain>
    </source>
</reference>
<dbReference type="InterPro" id="IPR012347">
    <property type="entry name" value="Ferritin-like"/>
</dbReference>
<keyword evidence="2" id="KW-1185">Reference proteome</keyword>
<dbReference type="InterPro" id="IPR007814">
    <property type="entry name" value="PaaA_PaaC"/>
</dbReference>
<dbReference type="SUPFAM" id="SSF47240">
    <property type="entry name" value="Ferritin-like"/>
    <property type="match status" value="1"/>
</dbReference>
<name>A0A0C2JFU9_9ACTN</name>
<gene>
    <name evidence="1" type="ORF">LP52_16795</name>
</gene>